<accession>A0A9P5VJY6</accession>
<dbReference type="EMBL" id="JAAAUY010000584">
    <property type="protein sequence ID" value="KAF9328232.1"/>
    <property type="molecule type" value="Genomic_DNA"/>
</dbReference>
<name>A0A9P5VJY6_9FUNG</name>
<sequence>MSFHRHICLSSLQVKVTDESLTVIKYGHLVTRVQDFPSLFKVLSPELVGRGAFGMEQFSGPLAGDQTRHFLKRCPNATVDYYKLTCNHV</sequence>
<evidence type="ECO:0000313" key="2">
    <source>
        <dbReference type="Proteomes" id="UP000696485"/>
    </source>
</evidence>
<dbReference type="AlphaFoldDB" id="A0A9P5VJY6"/>
<dbReference type="Proteomes" id="UP000696485">
    <property type="component" value="Unassembled WGS sequence"/>
</dbReference>
<organism evidence="1 2">
    <name type="scientific">Podila minutissima</name>
    <dbReference type="NCBI Taxonomy" id="64525"/>
    <lineage>
        <taxon>Eukaryota</taxon>
        <taxon>Fungi</taxon>
        <taxon>Fungi incertae sedis</taxon>
        <taxon>Mucoromycota</taxon>
        <taxon>Mortierellomycotina</taxon>
        <taxon>Mortierellomycetes</taxon>
        <taxon>Mortierellales</taxon>
        <taxon>Mortierellaceae</taxon>
        <taxon>Podila</taxon>
    </lineage>
</organism>
<proteinExistence type="predicted"/>
<protein>
    <submittedName>
        <fullName evidence="1">Uncharacterized protein</fullName>
    </submittedName>
</protein>
<feature type="non-terminal residue" evidence="1">
    <location>
        <position position="89"/>
    </location>
</feature>
<keyword evidence="2" id="KW-1185">Reference proteome</keyword>
<reference evidence="1" key="1">
    <citation type="journal article" date="2020" name="Fungal Divers.">
        <title>Resolving the Mortierellaceae phylogeny through synthesis of multi-gene phylogenetics and phylogenomics.</title>
        <authorList>
            <person name="Vandepol N."/>
            <person name="Liber J."/>
            <person name="Desiro A."/>
            <person name="Na H."/>
            <person name="Kennedy M."/>
            <person name="Barry K."/>
            <person name="Grigoriev I.V."/>
            <person name="Miller A.N."/>
            <person name="O'Donnell K."/>
            <person name="Stajich J.E."/>
            <person name="Bonito G."/>
        </authorList>
    </citation>
    <scope>NUCLEOTIDE SEQUENCE</scope>
    <source>
        <strain evidence="1">NVP1</strain>
    </source>
</reference>
<comment type="caution">
    <text evidence="1">The sequence shown here is derived from an EMBL/GenBank/DDBJ whole genome shotgun (WGS) entry which is preliminary data.</text>
</comment>
<gene>
    <name evidence="1" type="ORF">BG006_008542</name>
</gene>
<evidence type="ECO:0000313" key="1">
    <source>
        <dbReference type="EMBL" id="KAF9328232.1"/>
    </source>
</evidence>